<dbReference type="PANTHER" id="PTHR43355">
    <property type="entry name" value="FLAVIN REDUCTASE (NADPH)"/>
    <property type="match status" value="1"/>
</dbReference>
<evidence type="ECO:0000313" key="3">
    <source>
        <dbReference type="Proteomes" id="UP000598775"/>
    </source>
</evidence>
<comment type="caution">
    <text evidence="2">The sequence shown here is derived from an EMBL/GenBank/DDBJ whole genome shotgun (WGS) entry which is preliminary data.</text>
</comment>
<keyword evidence="3" id="KW-1185">Reference proteome</keyword>
<reference evidence="2 3" key="1">
    <citation type="journal article" date="2014" name="Int. J. Syst. Evol. Microbiol.">
        <title>Complete genome sequence of Corynebacterium casei LMG S-19264T (=DSM 44701T), isolated from a smear-ripened cheese.</title>
        <authorList>
            <consortium name="US DOE Joint Genome Institute (JGI-PGF)"/>
            <person name="Walter F."/>
            <person name="Albersmeier A."/>
            <person name="Kalinowski J."/>
            <person name="Ruckert C."/>
        </authorList>
    </citation>
    <scope>NUCLEOTIDE SEQUENCE [LARGE SCALE GENOMIC DNA]</scope>
    <source>
        <strain evidence="2 3">CGMCC 1.12976</strain>
    </source>
</reference>
<dbReference type="InterPro" id="IPR051606">
    <property type="entry name" value="Polyketide_Oxido-like"/>
</dbReference>
<proteinExistence type="predicted"/>
<organism evidence="2 3">
    <name type="scientific">Subtercola lobariae</name>
    <dbReference type="NCBI Taxonomy" id="1588641"/>
    <lineage>
        <taxon>Bacteria</taxon>
        <taxon>Bacillati</taxon>
        <taxon>Actinomycetota</taxon>
        <taxon>Actinomycetes</taxon>
        <taxon>Micrococcales</taxon>
        <taxon>Microbacteriaceae</taxon>
        <taxon>Subtercola</taxon>
    </lineage>
</organism>
<accession>A0A917EXM8</accession>
<sequence length="220" mass="24108">MSPQKTFLVFGATGQTGRHFTTLALNDGHRVRALVRTPKKLDITDPNLEVHQGSITDNPDLDALLDALLSGVDAVVCMIGDAPLQKTQKVNTAFVRTLIPAMRRQGVTRFLYQAGGLSAAPNRRLSPVIWLIRNTVARGFIGQHRDNEAVMHYLSDEAHDIEWMAHRAGIGSDGPSKGELERSRTKVSVATFGDCAAYNYRLISDASAIHSADLSAYRKK</sequence>
<gene>
    <name evidence="2" type="ORF">GCM10011399_26050</name>
</gene>
<dbReference type="AlphaFoldDB" id="A0A917EXM8"/>
<dbReference type="InterPro" id="IPR036291">
    <property type="entry name" value="NAD(P)-bd_dom_sf"/>
</dbReference>
<dbReference type="GO" id="GO:0004074">
    <property type="term" value="F:biliverdin reductase [NAD(P)H] activity"/>
    <property type="evidence" value="ECO:0007669"/>
    <property type="project" value="TreeGrafter"/>
</dbReference>
<dbReference type="Gene3D" id="3.40.50.720">
    <property type="entry name" value="NAD(P)-binding Rossmann-like Domain"/>
    <property type="match status" value="1"/>
</dbReference>
<dbReference type="GO" id="GO:0042602">
    <property type="term" value="F:riboflavin reductase (NADPH) activity"/>
    <property type="evidence" value="ECO:0007669"/>
    <property type="project" value="TreeGrafter"/>
</dbReference>
<dbReference type="RefSeq" id="WP_188678970.1">
    <property type="nucleotide sequence ID" value="NZ_BMGP01000004.1"/>
</dbReference>
<dbReference type="InterPro" id="IPR016040">
    <property type="entry name" value="NAD(P)-bd_dom"/>
</dbReference>
<dbReference type="SUPFAM" id="SSF51735">
    <property type="entry name" value="NAD(P)-binding Rossmann-fold domains"/>
    <property type="match status" value="1"/>
</dbReference>
<dbReference type="PANTHER" id="PTHR43355:SF2">
    <property type="entry name" value="FLAVIN REDUCTASE (NADPH)"/>
    <property type="match status" value="1"/>
</dbReference>
<evidence type="ECO:0000313" key="2">
    <source>
        <dbReference type="EMBL" id="GGF31664.1"/>
    </source>
</evidence>
<dbReference type="Proteomes" id="UP000598775">
    <property type="component" value="Unassembled WGS sequence"/>
</dbReference>
<protein>
    <recommendedName>
        <fullName evidence="1">NAD(P)-binding domain-containing protein</fullName>
    </recommendedName>
</protein>
<feature type="domain" description="NAD(P)-binding" evidence="1">
    <location>
        <begin position="11"/>
        <end position="176"/>
    </location>
</feature>
<dbReference type="Pfam" id="PF13460">
    <property type="entry name" value="NAD_binding_10"/>
    <property type="match status" value="1"/>
</dbReference>
<dbReference type="EMBL" id="BMGP01000004">
    <property type="protein sequence ID" value="GGF31664.1"/>
    <property type="molecule type" value="Genomic_DNA"/>
</dbReference>
<evidence type="ECO:0000259" key="1">
    <source>
        <dbReference type="Pfam" id="PF13460"/>
    </source>
</evidence>
<name>A0A917EXM8_9MICO</name>